<accession>A0A2G2ZGW8</accession>
<dbReference type="PANTHER" id="PTHR46162">
    <property type="entry name" value="TRAF-LIKE FAMILY PROTEIN"/>
    <property type="match status" value="1"/>
</dbReference>
<dbReference type="SUPFAM" id="SSF49599">
    <property type="entry name" value="TRAF domain-like"/>
    <property type="match status" value="1"/>
</dbReference>
<dbReference type="Gramene" id="PHT81232">
    <property type="protein sequence ID" value="PHT81232"/>
    <property type="gene ID" value="T459_14247"/>
</dbReference>
<name>A0A2G2ZGW8_CAPAN</name>
<dbReference type="PANTHER" id="PTHR46162:SF20">
    <property type="entry name" value="UBIQUITIN CARBOXYL-TERMINAL HYDROLASE 7-LIKE ISOFORM X1"/>
    <property type="match status" value="1"/>
</dbReference>
<reference evidence="2 3" key="1">
    <citation type="journal article" date="2014" name="Nat. Genet.">
        <title>Genome sequence of the hot pepper provides insights into the evolution of pungency in Capsicum species.</title>
        <authorList>
            <person name="Kim S."/>
            <person name="Park M."/>
            <person name="Yeom S.I."/>
            <person name="Kim Y.M."/>
            <person name="Lee J.M."/>
            <person name="Lee H.A."/>
            <person name="Seo E."/>
            <person name="Choi J."/>
            <person name="Cheong K."/>
            <person name="Kim K.T."/>
            <person name="Jung K."/>
            <person name="Lee G.W."/>
            <person name="Oh S.K."/>
            <person name="Bae C."/>
            <person name="Kim S.B."/>
            <person name="Lee H.Y."/>
            <person name="Kim S.Y."/>
            <person name="Kim M.S."/>
            <person name="Kang B.C."/>
            <person name="Jo Y.D."/>
            <person name="Yang H.B."/>
            <person name="Jeong H.J."/>
            <person name="Kang W.H."/>
            <person name="Kwon J.K."/>
            <person name="Shin C."/>
            <person name="Lim J.Y."/>
            <person name="Park J.H."/>
            <person name="Huh J.H."/>
            <person name="Kim J.S."/>
            <person name="Kim B.D."/>
            <person name="Cohen O."/>
            <person name="Paran I."/>
            <person name="Suh M.C."/>
            <person name="Lee S.B."/>
            <person name="Kim Y.K."/>
            <person name="Shin Y."/>
            <person name="Noh S.J."/>
            <person name="Park J."/>
            <person name="Seo Y.S."/>
            <person name="Kwon S.Y."/>
            <person name="Kim H.A."/>
            <person name="Park J.M."/>
            <person name="Kim H.J."/>
            <person name="Choi S.B."/>
            <person name="Bosland P.W."/>
            <person name="Reeves G."/>
            <person name="Jo S.H."/>
            <person name="Lee B.W."/>
            <person name="Cho H.T."/>
            <person name="Choi H.S."/>
            <person name="Lee M.S."/>
            <person name="Yu Y."/>
            <person name="Do Choi Y."/>
            <person name="Park B.S."/>
            <person name="van Deynze A."/>
            <person name="Ashrafi H."/>
            <person name="Hill T."/>
            <person name="Kim W.T."/>
            <person name="Pai H.S."/>
            <person name="Ahn H.K."/>
            <person name="Yeam I."/>
            <person name="Giovannoni J.J."/>
            <person name="Rose J.K."/>
            <person name="Sorensen I."/>
            <person name="Lee S.J."/>
            <person name="Kim R.W."/>
            <person name="Choi I.Y."/>
            <person name="Choi B.S."/>
            <person name="Lim J.S."/>
            <person name="Lee Y.H."/>
            <person name="Choi D."/>
        </authorList>
    </citation>
    <scope>NUCLEOTIDE SEQUENCE [LARGE SCALE GENOMIC DNA]</scope>
    <source>
        <strain evidence="3">cv. CM334</strain>
    </source>
</reference>
<dbReference type="Pfam" id="PF22486">
    <property type="entry name" value="MATH_2"/>
    <property type="match status" value="1"/>
</dbReference>
<dbReference type="CDD" id="cd00121">
    <property type="entry name" value="MATH"/>
    <property type="match status" value="1"/>
</dbReference>
<dbReference type="Gene3D" id="2.60.210.10">
    <property type="entry name" value="Apoptosis, Tumor Necrosis Factor Receptor Associated Protein 2, Chain A"/>
    <property type="match status" value="1"/>
</dbReference>
<dbReference type="EMBL" id="AYRZ02000005">
    <property type="protein sequence ID" value="PHT81232.1"/>
    <property type="molecule type" value="Genomic_DNA"/>
</dbReference>
<comment type="caution">
    <text evidence="2">The sequence shown here is derived from an EMBL/GenBank/DDBJ whole genome shotgun (WGS) entry which is preliminary data.</text>
</comment>
<keyword evidence="3" id="KW-1185">Reference proteome</keyword>
<sequence>MVNLVNDRCVFGVDLYVVNKQGIGECTLWNDVKPFKHEWKITEFTKLKNKVYSEEFMVKGYKWKLSLHPTGDGSQNGQSISIFLESVDAKGFDCQKRVNAKFNISIKNKISGKDGKWTGTFSHSFFSMKSMISHSLISGRSR</sequence>
<evidence type="ECO:0000313" key="3">
    <source>
        <dbReference type="Proteomes" id="UP000222542"/>
    </source>
</evidence>
<dbReference type="STRING" id="4072.A0A2G2ZGW8"/>
<evidence type="ECO:0000313" key="2">
    <source>
        <dbReference type="EMBL" id="PHT81232.1"/>
    </source>
</evidence>
<reference evidence="2 3" key="2">
    <citation type="journal article" date="2017" name="Genome Biol.">
        <title>New reference genome sequences of hot pepper reveal the massive evolution of plant disease-resistance genes by retroduplication.</title>
        <authorList>
            <person name="Kim S."/>
            <person name="Park J."/>
            <person name="Yeom S.I."/>
            <person name="Kim Y.M."/>
            <person name="Seo E."/>
            <person name="Kim K.T."/>
            <person name="Kim M.S."/>
            <person name="Lee J.M."/>
            <person name="Cheong K."/>
            <person name="Shin H.S."/>
            <person name="Kim S.B."/>
            <person name="Han K."/>
            <person name="Lee J."/>
            <person name="Park M."/>
            <person name="Lee H.A."/>
            <person name="Lee H.Y."/>
            <person name="Lee Y."/>
            <person name="Oh S."/>
            <person name="Lee J.H."/>
            <person name="Choi E."/>
            <person name="Choi E."/>
            <person name="Lee S.E."/>
            <person name="Jeon J."/>
            <person name="Kim H."/>
            <person name="Choi G."/>
            <person name="Song H."/>
            <person name="Lee J."/>
            <person name="Lee S.C."/>
            <person name="Kwon J.K."/>
            <person name="Lee H.Y."/>
            <person name="Koo N."/>
            <person name="Hong Y."/>
            <person name="Kim R.W."/>
            <person name="Kang W.H."/>
            <person name="Huh J.H."/>
            <person name="Kang B.C."/>
            <person name="Yang T.J."/>
            <person name="Lee Y.H."/>
            <person name="Bennetzen J.L."/>
            <person name="Choi D."/>
        </authorList>
    </citation>
    <scope>NUCLEOTIDE SEQUENCE [LARGE SCALE GENOMIC DNA]</scope>
    <source>
        <strain evidence="3">cv. CM334</strain>
    </source>
</reference>
<proteinExistence type="predicted"/>
<evidence type="ECO:0000259" key="1">
    <source>
        <dbReference type="PROSITE" id="PS50144"/>
    </source>
</evidence>
<protein>
    <recommendedName>
        <fullName evidence="1">MATH domain-containing protein</fullName>
    </recommendedName>
</protein>
<dbReference type="AlphaFoldDB" id="A0A2G2ZGW8"/>
<organism evidence="2 3">
    <name type="scientific">Capsicum annuum</name>
    <name type="common">Capsicum pepper</name>
    <dbReference type="NCBI Taxonomy" id="4072"/>
    <lineage>
        <taxon>Eukaryota</taxon>
        <taxon>Viridiplantae</taxon>
        <taxon>Streptophyta</taxon>
        <taxon>Embryophyta</taxon>
        <taxon>Tracheophyta</taxon>
        <taxon>Spermatophyta</taxon>
        <taxon>Magnoliopsida</taxon>
        <taxon>eudicotyledons</taxon>
        <taxon>Gunneridae</taxon>
        <taxon>Pentapetalae</taxon>
        <taxon>asterids</taxon>
        <taxon>lamiids</taxon>
        <taxon>Solanales</taxon>
        <taxon>Solanaceae</taxon>
        <taxon>Solanoideae</taxon>
        <taxon>Capsiceae</taxon>
        <taxon>Capsicum</taxon>
    </lineage>
</organism>
<dbReference type="InterPro" id="IPR008974">
    <property type="entry name" value="TRAF-like"/>
</dbReference>
<dbReference type="InterPro" id="IPR002083">
    <property type="entry name" value="MATH/TRAF_dom"/>
</dbReference>
<dbReference type="Proteomes" id="UP000222542">
    <property type="component" value="Unassembled WGS sequence"/>
</dbReference>
<feature type="domain" description="MATH" evidence="1">
    <location>
        <begin position="34"/>
        <end position="142"/>
    </location>
</feature>
<dbReference type="OMA" id="MKSMISH"/>
<gene>
    <name evidence="2" type="ORF">T459_14247</name>
</gene>
<dbReference type="PROSITE" id="PS50144">
    <property type="entry name" value="MATH"/>
    <property type="match status" value="1"/>
</dbReference>